<organism evidence="3 4">
    <name type="scientific">Naumannella halotolerans</name>
    <dbReference type="NCBI Taxonomy" id="993414"/>
    <lineage>
        <taxon>Bacteria</taxon>
        <taxon>Bacillati</taxon>
        <taxon>Actinomycetota</taxon>
        <taxon>Actinomycetes</taxon>
        <taxon>Propionibacteriales</taxon>
        <taxon>Propionibacteriaceae</taxon>
        <taxon>Naumannella</taxon>
    </lineage>
</organism>
<protein>
    <submittedName>
        <fullName evidence="3">Uncharacterized protein</fullName>
    </submittedName>
</protein>
<dbReference type="AlphaFoldDB" id="A0A4R7J0K8"/>
<feature type="transmembrane region" description="Helical" evidence="2">
    <location>
        <begin position="94"/>
        <end position="120"/>
    </location>
</feature>
<keyword evidence="4" id="KW-1185">Reference proteome</keyword>
<keyword evidence="2" id="KW-1133">Transmembrane helix</keyword>
<dbReference type="EMBL" id="SOAW01000003">
    <property type="protein sequence ID" value="TDT29827.1"/>
    <property type="molecule type" value="Genomic_DNA"/>
</dbReference>
<reference evidence="3 4" key="1">
    <citation type="submission" date="2019-03" db="EMBL/GenBank/DDBJ databases">
        <title>Genomic Encyclopedia of Archaeal and Bacterial Type Strains, Phase II (KMG-II): from individual species to whole genera.</title>
        <authorList>
            <person name="Goeker M."/>
        </authorList>
    </citation>
    <scope>NUCLEOTIDE SEQUENCE [LARGE SCALE GENOMIC DNA]</scope>
    <source>
        <strain evidence="3 4">DSM 24323</strain>
    </source>
</reference>
<dbReference type="Proteomes" id="UP000295371">
    <property type="component" value="Unassembled WGS sequence"/>
</dbReference>
<evidence type="ECO:0000256" key="2">
    <source>
        <dbReference type="SAM" id="Phobius"/>
    </source>
</evidence>
<name>A0A4R7J0K8_9ACTN</name>
<comment type="caution">
    <text evidence="3">The sequence shown here is derived from an EMBL/GenBank/DDBJ whole genome shotgun (WGS) entry which is preliminary data.</text>
</comment>
<proteinExistence type="predicted"/>
<gene>
    <name evidence="3" type="ORF">CLV29_2846</name>
</gene>
<keyword evidence="2" id="KW-0812">Transmembrane</keyword>
<dbReference type="RefSeq" id="WP_133755762.1">
    <property type="nucleotide sequence ID" value="NZ_SOAW01000003.1"/>
</dbReference>
<feature type="region of interest" description="Disordered" evidence="1">
    <location>
        <begin position="184"/>
        <end position="208"/>
    </location>
</feature>
<evidence type="ECO:0000313" key="3">
    <source>
        <dbReference type="EMBL" id="TDT29827.1"/>
    </source>
</evidence>
<sequence length="208" mass="22654">MAKKNNEFAAALKQAGINRSAEVRTGAGQACDVLGKVNRSGLDPAAAQELAQLRQEVDRAETTYGQTHATADPQIAARAKHLTTVNTVRKLTQVLLLLLAVIVLFNEWWVAMVLLVVLIVGRLIARKWLVGQAQLLARQSTQPSAEALRTIGRPFGGLSDPSGLCARADALYWAGLDKHGKLLEQQRRRSRGTQPPRRAGSRKLPAVR</sequence>
<accession>A0A4R7J0K8</accession>
<keyword evidence="2" id="KW-0472">Membrane</keyword>
<evidence type="ECO:0000256" key="1">
    <source>
        <dbReference type="SAM" id="MobiDB-lite"/>
    </source>
</evidence>
<evidence type="ECO:0000313" key="4">
    <source>
        <dbReference type="Proteomes" id="UP000295371"/>
    </source>
</evidence>